<evidence type="ECO:0000256" key="6">
    <source>
        <dbReference type="ARBA" id="ARBA00022826"/>
    </source>
</evidence>
<evidence type="ECO:0000256" key="4">
    <source>
        <dbReference type="ARBA" id="ARBA00022538"/>
    </source>
</evidence>
<dbReference type="AlphaFoldDB" id="L0DUK9"/>
<feature type="transmembrane region" description="Helical" evidence="13">
    <location>
        <begin position="124"/>
        <end position="145"/>
    </location>
</feature>
<dbReference type="PANTHER" id="PTHR31462">
    <property type="entry name" value="ENDOSOMAL/LYSOSOMAL POTASSIUM CHANNEL TMEM175"/>
    <property type="match status" value="1"/>
</dbReference>
<evidence type="ECO:0000256" key="11">
    <source>
        <dbReference type="ARBA" id="ARBA00023303"/>
    </source>
</evidence>
<dbReference type="InterPro" id="IPR010617">
    <property type="entry name" value="TMEM175-like"/>
</dbReference>
<sequence>MFGWLRGSGQGAAQERFSPAPHRLEALSDGVFAIVLTLLALELRLPDAAHDARFTDVIAGNAALIGSYAVSFFIVGLLWKLHHMVLERIGRGVAGIHVLNLAFLATVTLTPWSLGNLTSFPGDAVAVATFSGLLLAAWLILIAILTSALAGQGHDEAQRLRIRQLRVSLTSGPLVAAASIAIAPFSTDAALYVWLALIPLSALRRRFAR</sequence>
<dbReference type="Proteomes" id="UP000010809">
    <property type="component" value="Chromosome"/>
</dbReference>
<keyword evidence="4" id="KW-0633">Potassium transport</keyword>
<accession>L0DUK9</accession>
<keyword evidence="11" id="KW-0407">Ion channel</keyword>
<dbReference type="GO" id="GO:0005267">
    <property type="term" value="F:potassium channel activity"/>
    <property type="evidence" value="ECO:0007669"/>
    <property type="project" value="UniProtKB-KW"/>
</dbReference>
<evidence type="ECO:0000256" key="8">
    <source>
        <dbReference type="ARBA" id="ARBA00022989"/>
    </source>
</evidence>
<feature type="transmembrane region" description="Helical" evidence="13">
    <location>
        <begin position="57"/>
        <end position="81"/>
    </location>
</feature>
<evidence type="ECO:0000256" key="7">
    <source>
        <dbReference type="ARBA" id="ARBA00022958"/>
    </source>
</evidence>
<feature type="transmembrane region" description="Helical" evidence="13">
    <location>
        <begin position="165"/>
        <end position="183"/>
    </location>
</feature>
<keyword evidence="6" id="KW-0631">Potassium channel</keyword>
<gene>
    <name evidence="14" type="ordered locus">TVNIR_1618</name>
</gene>
<dbReference type="EMBL" id="CP003989">
    <property type="protein sequence ID" value="AGA33284.1"/>
    <property type="molecule type" value="Genomic_DNA"/>
</dbReference>
<evidence type="ECO:0000256" key="13">
    <source>
        <dbReference type="SAM" id="Phobius"/>
    </source>
</evidence>
<dbReference type="eggNOG" id="COG3548">
    <property type="taxonomic scope" value="Bacteria"/>
</dbReference>
<keyword evidence="7" id="KW-0630">Potassium</keyword>
<dbReference type="KEGG" id="tni:TVNIR_1618"/>
<reference evidence="14" key="1">
    <citation type="submission" date="2015-12" db="EMBL/GenBank/DDBJ databases">
        <authorList>
            <person name="Tikhonova T.V."/>
            <person name="Pavlov A.R."/>
            <person name="Beletsky A.V."/>
            <person name="Mardanov A.V."/>
            <person name="Sorokin D.Y."/>
            <person name="Ravin N.V."/>
            <person name="Popov V.O."/>
        </authorList>
    </citation>
    <scope>NUCLEOTIDE SEQUENCE</scope>
    <source>
        <strain evidence="14">DSM 14787</strain>
    </source>
</reference>
<comment type="similarity">
    <text evidence="2">Belongs to the TMEM175 family.</text>
</comment>
<keyword evidence="3" id="KW-0813">Transport</keyword>
<dbReference type="STRING" id="1255043.TVNIR_1618"/>
<comment type="subcellular location">
    <subcellularLocation>
        <location evidence="1">Membrane</location>
        <topology evidence="1">Multi-pass membrane protein</topology>
    </subcellularLocation>
</comment>
<name>L0DUK9_THIND</name>
<evidence type="ECO:0000256" key="2">
    <source>
        <dbReference type="ARBA" id="ARBA00006920"/>
    </source>
</evidence>
<evidence type="ECO:0000256" key="10">
    <source>
        <dbReference type="ARBA" id="ARBA00023136"/>
    </source>
</evidence>
<evidence type="ECO:0000256" key="9">
    <source>
        <dbReference type="ARBA" id="ARBA00023065"/>
    </source>
</evidence>
<dbReference type="HOGENOM" id="CLU_090238_3_0_6"/>
<keyword evidence="8 13" id="KW-1133">Transmembrane helix</keyword>
<evidence type="ECO:0000313" key="15">
    <source>
        <dbReference type="Proteomes" id="UP000010809"/>
    </source>
</evidence>
<proteinExistence type="inferred from homology"/>
<keyword evidence="15" id="KW-1185">Reference proteome</keyword>
<dbReference type="GO" id="GO:0015252">
    <property type="term" value="F:proton channel activity"/>
    <property type="evidence" value="ECO:0007669"/>
    <property type="project" value="InterPro"/>
</dbReference>
<dbReference type="PATRIC" id="fig|1255043.3.peg.1637"/>
<evidence type="ECO:0000256" key="3">
    <source>
        <dbReference type="ARBA" id="ARBA00022448"/>
    </source>
</evidence>
<evidence type="ECO:0000256" key="1">
    <source>
        <dbReference type="ARBA" id="ARBA00004141"/>
    </source>
</evidence>
<comment type="catalytic activity">
    <reaction evidence="12">
        <text>K(+)(in) = K(+)(out)</text>
        <dbReference type="Rhea" id="RHEA:29463"/>
        <dbReference type="ChEBI" id="CHEBI:29103"/>
    </reaction>
</comment>
<keyword evidence="9" id="KW-0406">Ion transport</keyword>
<keyword evidence="10 13" id="KW-0472">Membrane</keyword>
<dbReference type="OrthoDB" id="7626281at2"/>
<organism evidence="14 15">
    <name type="scientific">Thioalkalivibrio nitratireducens (strain DSM 14787 / UNIQEM 213 / ALEN2)</name>
    <dbReference type="NCBI Taxonomy" id="1255043"/>
    <lineage>
        <taxon>Bacteria</taxon>
        <taxon>Pseudomonadati</taxon>
        <taxon>Pseudomonadota</taxon>
        <taxon>Gammaproteobacteria</taxon>
        <taxon>Chromatiales</taxon>
        <taxon>Ectothiorhodospiraceae</taxon>
        <taxon>Thioalkalivibrio</taxon>
    </lineage>
</organism>
<dbReference type="PANTHER" id="PTHR31462:SF5">
    <property type="entry name" value="ENDOSOMAL_LYSOSOMAL PROTON CHANNEL TMEM175"/>
    <property type="match status" value="1"/>
</dbReference>
<evidence type="ECO:0000313" key="14">
    <source>
        <dbReference type="EMBL" id="AGA33284.1"/>
    </source>
</evidence>
<protein>
    <submittedName>
        <fullName evidence="14">Integral membrane protein</fullName>
    </submittedName>
</protein>
<dbReference type="Pfam" id="PF06736">
    <property type="entry name" value="TMEM175"/>
    <property type="match status" value="1"/>
</dbReference>
<evidence type="ECO:0000256" key="5">
    <source>
        <dbReference type="ARBA" id="ARBA00022692"/>
    </source>
</evidence>
<keyword evidence="5 13" id="KW-0812">Transmembrane</keyword>
<feature type="transmembrane region" description="Helical" evidence="13">
    <location>
        <begin position="93"/>
        <end position="112"/>
    </location>
</feature>
<dbReference type="GO" id="GO:0016020">
    <property type="term" value="C:membrane"/>
    <property type="evidence" value="ECO:0007669"/>
    <property type="project" value="UniProtKB-SubCell"/>
</dbReference>
<dbReference type="RefSeq" id="WP_015258412.1">
    <property type="nucleotide sequence ID" value="NC_019902.2"/>
</dbReference>
<evidence type="ECO:0000256" key="12">
    <source>
        <dbReference type="ARBA" id="ARBA00034430"/>
    </source>
</evidence>